<dbReference type="EC" id="3.6.4.12" evidence="11"/>
<dbReference type="InterPro" id="IPR031327">
    <property type="entry name" value="MCM"/>
</dbReference>
<dbReference type="GO" id="GO:0006270">
    <property type="term" value="P:DNA replication initiation"/>
    <property type="evidence" value="ECO:0007669"/>
    <property type="project" value="InterPro"/>
</dbReference>
<feature type="compositionally biased region" description="Basic and acidic residues" evidence="12">
    <location>
        <begin position="1"/>
        <end position="23"/>
    </location>
</feature>
<feature type="domain" description="MCM C-terminal AAA(+) ATPase" evidence="13">
    <location>
        <begin position="433"/>
        <end position="639"/>
    </location>
</feature>
<keyword evidence="9 11" id="KW-0131">Cell cycle</keyword>
<keyword evidence="7 10" id="KW-0238">DNA-binding</keyword>
<dbReference type="Pfam" id="PF17855">
    <property type="entry name" value="MCM_lid"/>
    <property type="match status" value="1"/>
</dbReference>
<comment type="subcellular location">
    <subcellularLocation>
        <location evidence="1 11">Nucleus</location>
    </subcellularLocation>
</comment>
<dbReference type="GO" id="GO:0016787">
    <property type="term" value="F:hydrolase activity"/>
    <property type="evidence" value="ECO:0007669"/>
    <property type="project" value="UniProtKB-KW"/>
</dbReference>
<dbReference type="GO" id="GO:0003697">
    <property type="term" value="F:single-stranded DNA binding"/>
    <property type="evidence" value="ECO:0007669"/>
    <property type="project" value="TreeGrafter"/>
</dbReference>
<evidence type="ECO:0000313" key="14">
    <source>
        <dbReference type="EMBL" id="KAF2071875.1"/>
    </source>
</evidence>
<evidence type="ECO:0000256" key="12">
    <source>
        <dbReference type="SAM" id="MobiDB-lite"/>
    </source>
</evidence>
<dbReference type="PRINTS" id="PR01657">
    <property type="entry name" value="MCMFAMILY"/>
</dbReference>
<keyword evidence="8 11" id="KW-0539">Nucleus</keyword>
<keyword evidence="3 10" id="KW-0547">Nucleotide-binding</keyword>
<dbReference type="InterPro" id="IPR003593">
    <property type="entry name" value="AAA+_ATPase"/>
</dbReference>
<dbReference type="Proteomes" id="UP000695562">
    <property type="component" value="Unassembled WGS sequence"/>
</dbReference>
<dbReference type="SMART" id="SM00350">
    <property type="entry name" value="MCM"/>
    <property type="match status" value="1"/>
</dbReference>
<dbReference type="GO" id="GO:0017116">
    <property type="term" value="F:single-stranded DNA helicase activity"/>
    <property type="evidence" value="ECO:0007669"/>
    <property type="project" value="TreeGrafter"/>
</dbReference>
<evidence type="ECO:0000256" key="11">
    <source>
        <dbReference type="RuleBase" id="RU365012"/>
    </source>
</evidence>
<dbReference type="InterPro" id="IPR018525">
    <property type="entry name" value="MCM_CS"/>
</dbReference>
<feature type="region of interest" description="Disordered" evidence="12">
    <location>
        <begin position="83"/>
        <end position="108"/>
    </location>
</feature>
<comment type="catalytic activity">
    <reaction evidence="11">
        <text>ATP + H2O = ADP + phosphate + H(+)</text>
        <dbReference type="Rhea" id="RHEA:13065"/>
        <dbReference type="ChEBI" id="CHEBI:15377"/>
        <dbReference type="ChEBI" id="CHEBI:15378"/>
        <dbReference type="ChEBI" id="CHEBI:30616"/>
        <dbReference type="ChEBI" id="CHEBI:43474"/>
        <dbReference type="ChEBI" id="CHEBI:456216"/>
        <dbReference type="EC" id="3.6.4.12"/>
    </reaction>
</comment>
<dbReference type="InterPro" id="IPR001208">
    <property type="entry name" value="MCM_dom"/>
</dbReference>
<proteinExistence type="inferred from homology"/>
<reference evidence="14" key="1">
    <citation type="submission" date="2020-01" db="EMBL/GenBank/DDBJ databases">
        <title>Development of genomics and gene disruption for Polysphondylium violaceum indicates a role for the polyketide synthase stlB in stalk morphogenesis.</title>
        <authorList>
            <person name="Narita B."/>
            <person name="Kawabe Y."/>
            <person name="Kin K."/>
            <person name="Saito T."/>
            <person name="Gibbs R."/>
            <person name="Kuspa A."/>
            <person name="Muzny D."/>
            <person name="Queller D."/>
            <person name="Richards S."/>
            <person name="Strassman J."/>
            <person name="Sucgang R."/>
            <person name="Worley K."/>
            <person name="Schaap P."/>
        </authorList>
    </citation>
    <scope>NUCLEOTIDE SEQUENCE</scope>
    <source>
        <strain evidence="14">QSvi11</strain>
    </source>
</reference>
<dbReference type="Pfam" id="PF14551">
    <property type="entry name" value="MCM_N"/>
    <property type="match status" value="1"/>
</dbReference>
<evidence type="ECO:0000259" key="13">
    <source>
        <dbReference type="PROSITE" id="PS50051"/>
    </source>
</evidence>
<keyword evidence="15" id="KW-1185">Reference proteome</keyword>
<dbReference type="GO" id="GO:0005634">
    <property type="term" value="C:nucleus"/>
    <property type="evidence" value="ECO:0007669"/>
    <property type="project" value="UniProtKB-SubCell"/>
</dbReference>
<dbReference type="GO" id="GO:0005524">
    <property type="term" value="F:ATP binding"/>
    <property type="evidence" value="ECO:0007669"/>
    <property type="project" value="UniProtKB-KW"/>
</dbReference>
<keyword evidence="4 11" id="KW-0378">Hydrolase</keyword>
<dbReference type="Pfam" id="PF17207">
    <property type="entry name" value="MCM_OB"/>
    <property type="match status" value="1"/>
</dbReference>
<dbReference type="GO" id="GO:0000727">
    <property type="term" value="P:double-strand break repair via break-induced replication"/>
    <property type="evidence" value="ECO:0007669"/>
    <property type="project" value="TreeGrafter"/>
</dbReference>
<dbReference type="InterPro" id="IPR008050">
    <property type="entry name" value="MCM7"/>
</dbReference>
<keyword evidence="5 11" id="KW-0347">Helicase</keyword>
<keyword evidence="2 11" id="KW-0235">DNA replication</keyword>
<comment type="caution">
    <text evidence="14">The sequence shown here is derived from an EMBL/GenBank/DDBJ whole genome shotgun (WGS) entry which is preliminary data.</text>
</comment>
<comment type="similarity">
    <text evidence="10">Belongs to the MCM family.</text>
</comment>
<evidence type="ECO:0000256" key="7">
    <source>
        <dbReference type="ARBA" id="ARBA00023125"/>
    </source>
</evidence>
<dbReference type="InterPro" id="IPR027417">
    <property type="entry name" value="P-loop_NTPase"/>
</dbReference>
<keyword evidence="6 10" id="KW-0067">ATP-binding</keyword>
<dbReference type="SMART" id="SM00382">
    <property type="entry name" value="AAA"/>
    <property type="match status" value="1"/>
</dbReference>
<evidence type="ECO:0000256" key="4">
    <source>
        <dbReference type="ARBA" id="ARBA00022801"/>
    </source>
</evidence>
<dbReference type="InterPro" id="IPR033762">
    <property type="entry name" value="MCM_OB"/>
</dbReference>
<dbReference type="SUPFAM" id="SSF52540">
    <property type="entry name" value="P-loop containing nucleoside triphosphate hydrolases"/>
    <property type="match status" value="1"/>
</dbReference>
<evidence type="ECO:0000256" key="10">
    <source>
        <dbReference type="RuleBase" id="RU004070"/>
    </source>
</evidence>
<evidence type="ECO:0000256" key="9">
    <source>
        <dbReference type="ARBA" id="ARBA00023306"/>
    </source>
</evidence>
<evidence type="ECO:0000256" key="8">
    <source>
        <dbReference type="ARBA" id="ARBA00023242"/>
    </source>
</evidence>
<evidence type="ECO:0000256" key="5">
    <source>
        <dbReference type="ARBA" id="ARBA00022806"/>
    </source>
</evidence>
<feature type="compositionally biased region" description="Low complexity" evidence="12">
    <location>
        <begin position="24"/>
        <end position="45"/>
    </location>
</feature>
<feature type="region of interest" description="Disordered" evidence="12">
    <location>
        <begin position="1"/>
        <end position="45"/>
    </location>
</feature>
<comment type="function">
    <text evidence="11">Acts as component of the MCM2-7 complex (MCM complex) which is the replicative helicase essential for 'once per cell cycle' DNA replication initiation and elongation in eukaryotic cells. The active ATPase sites in the MCM2-7 ring are formed through the interaction surfaces of two neighboring subunits such that a critical structure of a conserved arginine finger motif is provided in trans relative to the ATP-binding site of the Walker A box of the adjacent subunit. The six ATPase active sites, however, are likely to contribute differentially to the complex helicase activity.</text>
</comment>
<name>A0A8J4PPJ5_9MYCE</name>
<dbReference type="Gene3D" id="2.20.28.10">
    <property type="match status" value="1"/>
</dbReference>
<evidence type="ECO:0000256" key="2">
    <source>
        <dbReference type="ARBA" id="ARBA00022705"/>
    </source>
</evidence>
<dbReference type="PANTHER" id="PTHR11630">
    <property type="entry name" value="DNA REPLICATION LICENSING FACTOR MCM FAMILY MEMBER"/>
    <property type="match status" value="1"/>
</dbReference>
<evidence type="ECO:0000256" key="6">
    <source>
        <dbReference type="ARBA" id="ARBA00022840"/>
    </source>
</evidence>
<dbReference type="OrthoDB" id="3207464at2759"/>
<gene>
    <name evidence="11" type="primary">MCM7</name>
    <name evidence="14" type="ORF">CYY_006802</name>
</gene>
<dbReference type="GO" id="GO:0006271">
    <property type="term" value="P:DNA strand elongation involved in DNA replication"/>
    <property type="evidence" value="ECO:0007669"/>
    <property type="project" value="TreeGrafter"/>
</dbReference>
<dbReference type="PRINTS" id="PR01663">
    <property type="entry name" value="MCMPROTEIN7"/>
</dbReference>
<dbReference type="Gene3D" id="2.40.50.140">
    <property type="entry name" value="Nucleic acid-binding proteins"/>
    <property type="match status" value="1"/>
</dbReference>
<dbReference type="PROSITE" id="PS00847">
    <property type="entry name" value="MCM_1"/>
    <property type="match status" value="1"/>
</dbReference>
<evidence type="ECO:0000256" key="1">
    <source>
        <dbReference type="ARBA" id="ARBA00004123"/>
    </source>
</evidence>
<dbReference type="AlphaFoldDB" id="A0A8J4PPJ5"/>
<dbReference type="SUPFAM" id="SSF50249">
    <property type="entry name" value="Nucleic acid-binding proteins"/>
    <property type="match status" value="1"/>
</dbReference>
<dbReference type="Pfam" id="PF00493">
    <property type="entry name" value="MCM"/>
    <property type="match status" value="1"/>
</dbReference>
<dbReference type="PROSITE" id="PS50051">
    <property type="entry name" value="MCM_2"/>
    <property type="match status" value="1"/>
</dbReference>
<accession>A0A8J4PPJ5</accession>
<dbReference type="Gene3D" id="3.40.50.300">
    <property type="entry name" value="P-loop containing nucleotide triphosphate hydrolases"/>
    <property type="match status" value="1"/>
</dbReference>
<dbReference type="GO" id="GO:0042555">
    <property type="term" value="C:MCM complex"/>
    <property type="evidence" value="ECO:0007669"/>
    <property type="project" value="InterPro"/>
</dbReference>
<organism evidence="14 15">
    <name type="scientific">Polysphondylium violaceum</name>
    <dbReference type="NCBI Taxonomy" id="133409"/>
    <lineage>
        <taxon>Eukaryota</taxon>
        <taxon>Amoebozoa</taxon>
        <taxon>Evosea</taxon>
        <taxon>Eumycetozoa</taxon>
        <taxon>Dictyostelia</taxon>
        <taxon>Dictyosteliales</taxon>
        <taxon>Dictyosteliaceae</taxon>
        <taxon>Polysphondylium</taxon>
    </lineage>
</organism>
<protein>
    <recommendedName>
        <fullName evidence="11">DNA replication licensing factor MCM7</fullName>
        <ecNumber evidence="11">3.6.4.12</ecNumber>
    </recommendedName>
</protein>
<dbReference type="EMBL" id="AJWJ01000330">
    <property type="protein sequence ID" value="KAF2071875.1"/>
    <property type="molecule type" value="Genomic_DNA"/>
</dbReference>
<dbReference type="InterPro" id="IPR027925">
    <property type="entry name" value="MCM_N"/>
</dbReference>
<dbReference type="PANTHER" id="PTHR11630:SF26">
    <property type="entry name" value="DNA REPLICATION LICENSING FACTOR MCM7"/>
    <property type="match status" value="1"/>
</dbReference>
<evidence type="ECO:0000256" key="3">
    <source>
        <dbReference type="ARBA" id="ARBA00022741"/>
    </source>
</evidence>
<dbReference type="InterPro" id="IPR012340">
    <property type="entry name" value="NA-bd_OB-fold"/>
</dbReference>
<sequence>MDSPDKTKRPFRKAAFDAKKKNEFFANDNNNNNKNNNNNNNNVNKVFNPLIPNEVNYKNEQEKCKDFLLNFKSFQYIDPTTNSYRDIDVNSNSNNEDEDEYDINNNNNSNGIRKKIPVQINKYKQMIDEISNRKRKILVIELDDIFRYKNDSEFVENIESNANTYIRLFTYALDELIKVQDLDINDPTIYEERNNTEIVLDLIANQRMNLLKQNTLKDPKVAKELDFPREILRRYELRFVPRRERSTPIPIRLIKSEHVGHLITMTGIVTRVTDVRPMVTVALYTCDSCDAEIFQEIKAREFLPIFFCKSKKCSEGKKGTLTLQTRGSVFKKFQEIRMQEIPDQVPIGHTPRSIKVFVRGELTRLATAGDIITLSGIFLPTPYTGQKAFKAGLLADTYLEALSIIPHKKTYDQLEVKEDMKMLIDQEVQDPDFYDKLAQSIAPEIFGHLDVKKALLLMMIGASSKKMKDGMNIRGDINICLMGDPGVAKSQLLKHISKIAPRGIYTSGKGSSGVGLTAAVIRDAVTGEFVLEGGSLVLADMGICCIDEFDKMEDSDRTAIHEVMEQQTISIAKAGITTTLNARTSILAAANPAFGRYNFKKSPDENFRLPHSLLSRFDLLFLIVDRPDEELDKLLSQHVTFVHQNARPPTEDMDFIPYKADFIRSFVCEARKFNPSVPKELTEHISSIYANIRIQESQSTQPLTYTTARSLLGILRLAQARARSKFHTEISESDIEEAIRLLYVSKQSIRIEKQKKERVDPISEIYRLVVDYMKSNNVTRMEISRLEDLIVQKGFKVDQFRKSMSESPGIHMGEVNITFV</sequence>
<dbReference type="FunFam" id="3.40.50.300:FF:000826">
    <property type="entry name" value="Replicative DNA helicase Mcm"/>
    <property type="match status" value="1"/>
</dbReference>
<dbReference type="InterPro" id="IPR041562">
    <property type="entry name" value="MCM_lid"/>
</dbReference>
<evidence type="ECO:0000313" key="15">
    <source>
        <dbReference type="Proteomes" id="UP000695562"/>
    </source>
</evidence>